<dbReference type="GO" id="GO:0005886">
    <property type="term" value="C:plasma membrane"/>
    <property type="evidence" value="ECO:0007669"/>
    <property type="project" value="TreeGrafter"/>
</dbReference>
<feature type="transmembrane region" description="Helical" evidence="5">
    <location>
        <begin position="227"/>
        <end position="247"/>
    </location>
</feature>
<protein>
    <submittedName>
        <fullName evidence="6">Energy-coupling factor transport system permease protein</fullName>
    </submittedName>
</protein>
<dbReference type="PANTHER" id="PTHR33514:SF13">
    <property type="entry name" value="PROTEIN ABCI12, CHLOROPLASTIC"/>
    <property type="match status" value="1"/>
</dbReference>
<proteinExistence type="predicted"/>
<evidence type="ECO:0000256" key="3">
    <source>
        <dbReference type="ARBA" id="ARBA00022989"/>
    </source>
</evidence>
<dbReference type="Proteomes" id="UP000198718">
    <property type="component" value="Unassembled WGS sequence"/>
</dbReference>
<accession>A0A1G8ZNG8</accession>
<dbReference type="InterPro" id="IPR003339">
    <property type="entry name" value="ABC/ECF_trnsptr_transmembrane"/>
</dbReference>
<gene>
    <name evidence="6" type="ORF">SAMN05660472_00917</name>
</gene>
<dbReference type="STRING" id="393762.SAMN05660472_00917"/>
<keyword evidence="4 5" id="KW-0472">Membrane</keyword>
<sequence>MQIQEKKLDPRTKLTMVLWISSLAVFIRNINFLTGILLITIMISLGVGSNPLTVVKKMKRLLGVFVAIIFIQSIFTKGEVSIIAIGGIAFLTREGIIKGVELALRMAIIIISATIVATSNPREIIQGLVQWRVPYEIAFMVSIAIRFLPLLVEEIKDTVTAIQLRGVELEGIPMGKKIRIYSYIFMPVVASTLMKARKLSTAMETRGFAAYPSRTSFKVLKTSTLDYSIMAISWLAAICTIKAYLIMK</sequence>
<dbReference type="PANTHER" id="PTHR33514">
    <property type="entry name" value="PROTEIN ABCI12, CHLOROPLASTIC"/>
    <property type="match status" value="1"/>
</dbReference>
<evidence type="ECO:0000256" key="2">
    <source>
        <dbReference type="ARBA" id="ARBA00022692"/>
    </source>
</evidence>
<feature type="transmembrane region" description="Helical" evidence="5">
    <location>
        <begin position="36"/>
        <end position="55"/>
    </location>
</feature>
<comment type="subcellular location">
    <subcellularLocation>
        <location evidence="1">Membrane</location>
        <topology evidence="1">Multi-pass membrane protein</topology>
    </subcellularLocation>
</comment>
<evidence type="ECO:0000256" key="1">
    <source>
        <dbReference type="ARBA" id="ARBA00004141"/>
    </source>
</evidence>
<keyword evidence="3 5" id="KW-1133">Transmembrane helix</keyword>
<reference evidence="6 7" key="1">
    <citation type="submission" date="2016-10" db="EMBL/GenBank/DDBJ databases">
        <authorList>
            <person name="de Groot N.N."/>
        </authorList>
    </citation>
    <scope>NUCLEOTIDE SEQUENCE [LARGE SCALE GENOMIC DNA]</scope>
    <source>
        <strain evidence="6 7">DSM 18346</strain>
    </source>
</reference>
<evidence type="ECO:0000256" key="5">
    <source>
        <dbReference type="SAM" id="Phobius"/>
    </source>
</evidence>
<name>A0A1G8ZNG8_9FIRM</name>
<dbReference type="RefSeq" id="WP_208974658.1">
    <property type="nucleotide sequence ID" value="NZ_FNFP01000001.1"/>
</dbReference>
<dbReference type="Pfam" id="PF02361">
    <property type="entry name" value="CbiQ"/>
    <property type="match status" value="1"/>
</dbReference>
<keyword evidence="7" id="KW-1185">Reference proteome</keyword>
<feature type="transmembrane region" description="Helical" evidence="5">
    <location>
        <begin position="62"/>
        <end position="90"/>
    </location>
</feature>
<dbReference type="AlphaFoldDB" id="A0A1G8ZNG8"/>
<keyword evidence="2 5" id="KW-0812">Transmembrane</keyword>
<evidence type="ECO:0000313" key="6">
    <source>
        <dbReference type="EMBL" id="SDK16646.1"/>
    </source>
</evidence>
<dbReference type="CDD" id="cd16914">
    <property type="entry name" value="EcfT"/>
    <property type="match status" value="1"/>
</dbReference>
<organism evidence="6 7">
    <name type="scientific">Natronincola ferrireducens</name>
    <dbReference type="NCBI Taxonomy" id="393762"/>
    <lineage>
        <taxon>Bacteria</taxon>
        <taxon>Bacillati</taxon>
        <taxon>Bacillota</taxon>
        <taxon>Clostridia</taxon>
        <taxon>Peptostreptococcales</taxon>
        <taxon>Natronincolaceae</taxon>
        <taxon>Natronincola</taxon>
    </lineage>
</organism>
<evidence type="ECO:0000256" key="4">
    <source>
        <dbReference type="ARBA" id="ARBA00023136"/>
    </source>
</evidence>
<evidence type="ECO:0000313" key="7">
    <source>
        <dbReference type="Proteomes" id="UP000198718"/>
    </source>
</evidence>
<dbReference type="EMBL" id="FNFP01000001">
    <property type="protein sequence ID" value="SDK16646.1"/>
    <property type="molecule type" value="Genomic_DNA"/>
</dbReference>